<keyword evidence="2" id="KW-1185">Reference proteome</keyword>
<organism evidence="1 2">
    <name type="scientific">Theobroma cacao</name>
    <name type="common">Cacao</name>
    <name type="synonym">Cocoa</name>
    <dbReference type="NCBI Taxonomy" id="3641"/>
    <lineage>
        <taxon>Eukaryota</taxon>
        <taxon>Viridiplantae</taxon>
        <taxon>Streptophyta</taxon>
        <taxon>Embryophyta</taxon>
        <taxon>Tracheophyta</taxon>
        <taxon>Spermatophyta</taxon>
        <taxon>Magnoliopsida</taxon>
        <taxon>eudicotyledons</taxon>
        <taxon>Gunneridae</taxon>
        <taxon>Pentapetalae</taxon>
        <taxon>rosids</taxon>
        <taxon>malvids</taxon>
        <taxon>Malvales</taxon>
        <taxon>Malvaceae</taxon>
        <taxon>Byttnerioideae</taxon>
        <taxon>Theobroma</taxon>
    </lineage>
</organism>
<protein>
    <submittedName>
        <fullName evidence="1">Uncharacterized protein</fullName>
    </submittedName>
</protein>
<dbReference type="InParanoid" id="A0A061F911"/>
<name>A0A061F911_THECC</name>
<evidence type="ECO:0000313" key="1">
    <source>
        <dbReference type="EMBL" id="EOY13383.1"/>
    </source>
</evidence>
<dbReference type="HOGENOM" id="CLU_1404741_0_0_1"/>
<dbReference type="Gramene" id="EOY13383">
    <property type="protein sequence ID" value="EOY13383"/>
    <property type="gene ID" value="TCM_031946"/>
</dbReference>
<dbReference type="EMBL" id="CM001885">
    <property type="protein sequence ID" value="EOY13383.1"/>
    <property type="molecule type" value="Genomic_DNA"/>
</dbReference>
<accession>A0A061F911</accession>
<gene>
    <name evidence="1" type="ORF">TCM_031946</name>
</gene>
<dbReference type="Proteomes" id="UP000026915">
    <property type="component" value="Chromosome 7"/>
</dbReference>
<proteinExistence type="predicted"/>
<reference evidence="1 2" key="1">
    <citation type="journal article" date="2013" name="Genome Biol.">
        <title>The genome sequence of the most widely cultivated cacao type and its use to identify candidate genes regulating pod color.</title>
        <authorList>
            <person name="Motamayor J.C."/>
            <person name="Mockaitis K."/>
            <person name="Schmutz J."/>
            <person name="Haiminen N."/>
            <person name="Iii D.L."/>
            <person name="Cornejo O."/>
            <person name="Findley S.D."/>
            <person name="Zheng P."/>
            <person name="Utro F."/>
            <person name="Royaert S."/>
            <person name="Saski C."/>
            <person name="Jenkins J."/>
            <person name="Podicheti R."/>
            <person name="Zhao M."/>
            <person name="Scheffler B.E."/>
            <person name="Stack J.C."/>
            <person name="Feltus F.A."/>
            <person name="Mustiga G.M."/>
            <person name="Amores F."/>
            <person name="Phillips W."/>
            <person name="Marelli J.P."/>
            <person name="May G.D."/>
            <person name="Shapiro H."/>
            <person name="Ma J."/>
            <person name="Bustamante C.D."/>
            <person name="Schnell R.J."/>
            <person name="Main D."/>
            <person name="Gilbert D."/>
            <person name="Parida L."/>
            <person name="Kuhn D.N."/>
        </authorList>
    </citation>
    <scope>NUCLEOTIDE SEQUENCE [LARGE SCALE GENOMIC DNA]</scope>
    <source>
        <strain evidence="2">cv. Matina 1-6</strain>
    </source>
</reference>
<sequence>MAFFAMIWSLRLARNDIDFGGKTWDQAQIYELVKLRVATWAKAKWPREYGRTLETSNEPRLGAVFNCVKKTRLKVELMNPAEGSMKFNVDRAANGSLGEDRIGEILRNSQADILAKSGIGREIDLVSVWTEVLNSDSAENGNYGFVVEQRVVEAWLTGSTMGVRGGVAKNIKVDLVNVWEDTNSRRSEVGLGVN</sequence>
<evidence type="ECO:0000313" key="2">
    <source>
        <dbReference type="Proteomes" id="UP000026915"/>
    </source>
</evidence>
<dbReference type="AlphaFoldDB" id="A0A061F911"/>